<sequence>MNCFYLINALLVLLEGNEYISIVTICFGPLILFNLPLTHFLKAMAQSNIRYISPKWWEGGWIVNGRGWD</sequence>
<organism evidence="2 3">
    <name type="scientific">Rattus norvegicus</name>
    <name type="common">Rat</name>
    <dbReference type="NCBI Taxonomy" id="10116"/>
    <lineage>
        <taxon>Eukaryota</taxon>
        <taxon>Metazoa</taxon>
        <taxon>Chordata</taxon>
        <taxon>Craniata</taxon>
        <taxon>Vertebrata</taxon>
        <taxon>Euteleostomi</taxon>
        <taxon>Mammalia</taxon>
        <taxon>Eutheria</taxon>
        <taxon>Euarchontoglires</taxon>
        <taxon>Glires</taxon>
        <taxon>Rodentia</taxon>
        <taxon>Myomorpha</taxon>
        <taxon>Muroidea</taxon>
        <taxon>Muridae</taxon>
        <taxon>Murinae</taxon>
        <taxon>Rattus</taxon>
    </lineage>
</organism>
<dbReference type="Proteomes" id="UP000234681">
    <property type="component" value="Chromosome 7"/>
</dbReference>
<proteinExistence type="predicted"/>
<keyword evidence="1" id="KW-0472">Membrane</keyword>
<feature type="transmembrane region" description="Helical" evidence="1">
    <location>
        <begin position="20"/>
        <end position="41"/>
    </location>
</feature>
<dbReference type="EMBL" id="CH474035">
    <property type="protein sequence ID" value="EDL86789.1"/>
    <property type="molecule type" value="Genomic_DNA"/>
</dbReference>
<reference evidence="2 3" key="1">
    <citation type="submission" date="2005-09" db="EMBL/GenBank/DDBJ databases">
        <authorList>
            <person name="Mural R.J."/>
            <person name="Li P.W."/>
            <person name="Adams M.D."/>
            <person name="Amanatides P.G."/>
            <person name="Baden-Tillson H."/>
            <person name="Barnstead M."/>
            <person name="Chin S.H."/>
            <person name="Dew I."/>
            <person name="Evans C.A."/>
            <person name="Ferriera S."/>
            <person name="Flanigan M."/>
            <person name="Fosler C."/>
            <person name="Glodek A."/>
            <person name="Gu Z."/>
            <person name="Holt R.A."/>
            <person name="Jennings D."/>
            <person name="Kraft C.L."/>
            <person name="Lu F."/>
            <person name="Nguyen T."/>
            <person name="Nusskern D.R."/>
            <person name="Pfannkoch C.M."/>
            <person name="Sitter C."/>
            <person name="Sutton G.G."/>
            <person name="Venter J.C."/>
            <person name="Wang Z."/>
            <person name="Woodage T."/>
            <person name="Zheng X.H."/>
            <person name="Zhong F."/>
        </authorList>
    </citation>
    <scope>NUCLEOTIDE SEQUENCE [LARGE SCALE GENOMIC DNA]</scope>
    <source>
        <strain>BN</strain>
        <strain evidence="3">Sprague-Dawley</strain>
    </source>
</reference>
<gene>
    <name evidence="2" type="ORF">rCG_50547</name>
</gene>
<accession>A6KD03</accession>
<keyword evidence="1" id="KW-0812">Transmembrane</keyword>
<evidence type="ECO:0000313" key="3">
    <source>
        <dbReference type="Proteomes" id="UP000234681"/>
    </source>
</evidence>
<evidence type="ECO:0000313" key="2">
    <source>
        <dbReference type="EMBL" id="EDL86789.1"/>
    </source>
</evidence>
<protein>
    <submittedName>
        <fullName evidence="2">RCG50547, isoform CRA_a</fullName>
    </submittedName>
</protein>
<dbReference type="AlphaFoldDB" id="A6KD03"/>
<keyword evidence="1" id="KW-1133">Transmembrane helix</keyword>
<evidence type="ECO:0000256" key="1">
    <source>
        <dbReference type="SAM" id="Phobius"/>
    </source>
</evidence>
<name>A6KD03_RAT</name>